<name>A0A0G4IHA9_PLABS</name>
<feature type="compositionally biased region" description="Low complexity" evidence="1">
    <location>
        <begin position="56"/>
        <end position="67"/>
    </location>
</feature>
<proteinExistence type="predicted"/>
<evidence type="ECO:0000256" key="1">
    <source>
        <dbReference type="SAM" id="MobiDB-lite"/>
    </source>
</evidence>
<organism evidence="3 5">
    <name type="scientific">Plasmodiophora brassicae</name>
    <name type="common">Clubroot disease agent</name>
    <dbReference type="NCBI Taxonomy" id="37360"/>
    <lineage>
        <taxon>Eukaryota</taxon>
        <taxon>Sar</taxon>
        <taxon>Rhizaria</taxon>
        <taxon>Endomyxa</taxon>
        <taxon>Phytomyxea</taxon>
        <taxon>Plasmodiophorida</taxon>
        <taxon>Plasmodiophoridae</taxon>
        <taxon>Plasmodiophora</taxon>
    </lineage>
</organism>
<geneLocation type="mitochondrion" evidence="4"/>
<dbReference type="STRING" id="37360.A0A0G4IHA9"/>
<dbReference type="Proteomes" id="UP000290189">
    <property type="component" value="Unassembled WGS sequence"/>
</dbReference>
<keyword evidence="4" id="KW-0496">Mitochondrion</keyword>
<feature type="compositionally biased region" description="Low complexity" evidence="1">
    <location>
        <begin position="85"/>
        <end position="95"/>
    </location>
</feature>
<feature type="compositionally biased region" description="Polar residues" evidence="1">
    <location>
        <begin position="120"/>
        <end position="146"/>
    </location>
</feature>
<feature type="transmembrane region" description="Helical" evidence="2">
    <location>
        <begin position="171"/>
        <end position="189"/>
    </location>
</feature>
<evidence type="ECO:0000313" key="6">
    <source>
        <dbReference type="Proteomes" id="UP000290189"/>
    </source>
</evidence>
<dbReference type="Proteomes" id="UP000039324">
    <property type="component" value="Unassembled WGS sequence"/>
</dbReference>
<dbReference type="OrthoDB" id="10496374at2759"/>
<evidence type="ECO:0000313" key="5">
    <source>
        <dbReference type="Proteomes" id="UP000039324"/>
    </source>
</evidence>
<feature type="transmembrane region" description="Helical" evidence="2">
    <location>
        <begin position="251"/>
        <end position="271"/>
    </location>
</feature>
<protein>
    <submittedName>
        <fullName evidence="3">Uncharacterized protein</fullName>
    </submittedName>
</protein>
<keyword evidence="2" id="KW-1133">Transmembrane helix</keyword>
<feature type="compositionally biased region" description="Polar residues" evidence="1">
    <location>
        <begin position="68"/>
        <end position="77"/>
    </location>
</feature>
<feature type="transmembrane region" description="Helical" evidence="2">
    <location>
        <begin position="404"/>
        <end position="425"/>
    </location>
</feature>
<keyword evidence="2" id="KW-0472">Membrane</keyword>
<reference evidence="4 6" key="2">
    <citation type="submission" date="2018-03" db="EMBL/GenBank/DDBJ databases">
        <authorList>
            <person name="Fogelqvist J."/>
        </authorList>
    </citation>
    <scope>NUCLEOTIDE SEQUENCE [LARGE SCALE GENOMIC DNA]</scope>
</reference>
<dbReference type="EMBL" id="CDSF01000001">
    <property type="protein sequence ID" value="CEO94515.1"/>
    <property type="molecule type" value="Genomic_DNA"/>
</dbReference>
<feature type="region of interest" description="Disordered" evidence="1">
    <location>
        <begin position="1"/>
        <end position="154"/>
    </location>
</feature>
<sequence length="426" mass="45911">MSSTPGSRRSTRYAVAPASYSLGASETPSRRAAKVSLNSPPGSRKTSVAKKKASVKKAAAATPKSSVGKSRSTTPSRRASKAKSRTASPTPSRSPSIRKRSKKVLESPKLSPKVERGESSSDASGSAQEVTTSFPTGILKSQTTSSPRRERRTVTIASEARTREWPLPFDVLWMAAFSSVAFAYAFAALHPELTLKCFSDKPQLLGFLEAALPKGSPWHIFIRCGLLFAIGTIPVRRWANKHFPETKVEPDVIITAVVGIIKLALVQFFMFKSGEVEHRASLLHASLGFAVQEFILSSCSTSSANNIQRLIEIAGNSVILFVAEDDISLKAMFFTLVTLTVSKVLRAFLVVASSRSAYKSFRRAVTFGHTALLVGGLPFIANYLYQNAQSSEGIEPPTFTSVLGPLVCGGVLISSIVLSHLDLLFN</sequence>
<gene>
    <name evidence="3" type="ORF">PBRA_000300</name>
    <name evidence="4" type="ORF">PLBR_LOCUS4076</name>
</gene>
<accession>A0A0G4IHA9</accession>
<keyword evidence="2" id="KW-0812">Transmembrane</keyword>
<feature type="transmembrane region" description="Helical" evidence="2">
    <location>
        <begin position="364"/>
        <end position="384"/>
    </location>
</feature>
<evidence type="ECO:0000256" key="2">
    <source>
        <dbReference type="SAM" id="Phobius"/>
    </source>
</evidence>
<dbReference type="EMBL" id="OVEO01000006">
    <property type="protein sequence ID" value="SPQ96861.1"/>
    <property type="molecule type" value="Genomic_DNA"/>
</dbReference>
<reference evidence="3 5" key="1">
    <citation type="submission" date="2015-02" db="EMBL/GenBank/DDBJ databases">
        <authorList>
            <person name="Chooi Y.-H."/>
        </authorList>
    </citation>
    <scope>NUCLEOTIDE SEQUENCE [LARGE SCALE GENOMIC DNA]</scope>
    <source>
        <strain evidence="3">E3</strain>
    </source>
</reference>
<feature type="transmembrane region" description="Helical" evidence="2">
    <location>
        <begin position="220"/>
        <end position="239"/>
    </location>
</feature>
<evidence type="ECO:0000313" key="4">
    <source>
        <dbReference type="EMBL" id="SPQ96861.1"/>
    </source>
</evidence>
<evidence type="ECO:0000313" key="3">
    <source>
        <dbReference type="EMBL" id="CEO94515.1"/>
    </source>
</evidence>
<feature type="transmembrane region" description="Helical" evidence="2">
    <location>
        <begin position="331"/>
        <end position="352"/>
    </location>
</feature>
<dbReference type="AlphaFoldDB" id="A0A0G4IHA9"/>
<keyword evidence="5" id="KW-1185">Reference proteome</keyword>